<dbReference type="PROSITE" id="PS50893">
    <property type="entry name" value="ABC_TRANSPORTER_2"/>
    <property type="match status" value="1"/>
</dbReference>
<dbReference type="PANTHER" id="PTHR43394:SF1">
    <property type="entry name" value="ATP-BINDING CASSETTE SUB-FAMILY B MEMBER 10, MITOCHONDRIAL"/>
    <property type="match status" value="1"/>
</dbReference>
<evidence type="ECO:0000313" key="15">
    <source>
        <dbReference type="Proteomes" id="UP000468735"/>
    </source>
</evidence>
<evidence type="ECO:0000256" key="6">
    <source>
        <dbReference type="ARBA" id="ARBA00022741"/>
    </source>
</evidence>
<dbReference type="GO" id="GO:0016887">
    <property type="term" value="F:ATP hydrolysis activity"/>
    <property type="evidence" value="ECO:0007669"/>
    <property type="project" value="InterPro"/>
</dbReference>
<dbReference type="OrthoDB" id="9806127at2"/>
<keyword evidence="9 11" id="KW-0472">Membrane</keyword>
<dbReference type="PROSITE" id="PS00211">
    <property type="entry name" value="ABC_TRANSPORTER_1"/>
    <property type="match status" value="1"/>
</dbReference>
<feature type="transmembrane region" description="Helical" evidence="11">
    <location>
        <begin position="254"/>
        <end position="277"/>
    </location>
</feature>
<dbReference type="GO" id="GO:0015421">
    <property type="term" value="F:ABC-type oligopeptide transporter activity"/>
    <property type="evidence" value="ECO:0007669"/>
    <property type="project" value="TreeGrafter"/>
</dbReference>
<name>A0A6H9YNA3_9ACTN</name>
<evidence type="ECO:0000256" key="7">
    <source>
        <dbReference type="ARBA" id="ARBA00022840"/>
    </source>
</evidence>
<comment type="similarity">
    <text evidence="10">Belongs to the ABC transporter superfamily. Siderophore-Fe(3+) uptake transporter (SIUT) (TC 3.A.1.21) family.</text>
</comment>
<evidence type="ECO:0000256" key="1">
    <source>
        <dbReference type="ARBA" id="ARBA00004429"/>
    </source>
</evidence>
<evidence type="ECO:0000256" key="10">
    <source>
        <dbReference type="ARBA" id="ARBA00023455"/>
    </source>
</evidence>
<dbReference type="InterPro" id="IPR003439">
    <property type="entry name" value="ABC_transporter-like_ATP-bd"/>
</dbReference>
<feature type="domain" description="ABC transmembrane type-1" evidence="13">
    <location>
        <begin position="30"/>
        <end position="315"/>
    </location>
</feature>
<sequence length="614" mass="66818">MTARPKGRPFPVRLISVIALSARAAPLHFAAYVVLAVVAGAGPVAVAWLTKLIIDGLVQGQRTGTLVGYTFGLGLAGLSAAVIPHLTRYLRAELDRQVGLVAQDRLLTAVNGFTGLARFEDPAFLDRLRLAQQSAATSPNQTVEGLLALVQAVITIVGFLGAMLVISPWITCLVMFSGIPMLVSEIVISRRRAAMFWEIGPVERRELFYAQLLTSVEAAKEVRIFGLGSYFRDRLLGERRKANAAKKRVDRRELLSQSSLGLMGAVLSAAVLLWSILAAKAGTVTVGDITLFVAAINGVQAALLESAGAIARCHESILMFDHFRTVVKAESDLSAPSRPRAVTPLENEIELRNVWFRYSADHPWVLKGVNLRIAKGETLALVGLNGAGKSTLVSLICRFYDPTRGSIRWDGVDIRDLDIAGLRERIGIVFQDYMTYDLTAAENIELGDLAKRDERALVHAAAQRAGIHEKIATLPRGYETLLSRVFYSFEGDTDDPETGVPLSGGQWQRLALARAFLRDKRDLMILDEPAAGLDAEAEHEIHSSLKRHRSGRTSLLISHRLGAVRSADTIVVLSDGVIVEVGDHETLLSAQGEYARLFNLQASGYTSVPSTEVF</sequence>
<feature type="domain" description="ABC transporter" evidence="12">
    <location>
        <begin position="349"/>
        <end position="600"/>
    </location>
</feature>
<evidence type="ECO:0000256" key="4">
    <source>
        <dbReference type="ARBA" id="ARBA00022519"/>
    </source>
</evidence>
<dbReference type="InterPro" id="IPR003593">
    <property type="entry name" value="AAA+_ATPase"/>
</dbReference>
<keyword evidence="7 14" id="KW-0067">ATP-binding</keyword>
<organism evidence="14 15">
    <name type="scientific">Actinomadura rudentiformis</name>
    <dbReference type="NCBI Taxonomy" id="359158"/>
    <lineage>
        <taxon>Bacteria</taxon>
        <taxon>Bacillati</taxon>
        <taxon>Actinomycetota</taxon>
        <taxon>Actinomycetes</taxon>
        <taxon>Streptosporangiales</taxon>
        <taxon>Thermomonosporaceae</taxon>
        <taxon>Actinomadura</taxon>
    </lineage>
</organism>
<dbReference type="SUPFAM" id="SSF90123">
    <property type="entry name" value="ABC transporter transmembrane region"/>
    <property type="match status" value="1"/>
</dbReference>
<evidence type="ECO:0000313" key="14">
    <source>
        <dbReference type="EMBL" id="KAB2340346.1"/>
    </source>
</evidence>
<dbReference type="GO" id="GO:0005524">
    <property type="term" value="F:ATP binding"/>
    <property type="evidence" value="ECO:0007669"/>
    <property type="project" value="UniProtKB-KW"/>
</dbReference>
<keyword evidence="8 11" id="KW-1133">Transmembrane helix</keyword>
<feature type="transmembrane region" description="Helical" evidence="11">
    <location>
        <begin position="149"/>
        <end position="182"/>
    </location>
</feature>
<dbReference type="AlphaFoldDB" id="A0A6H9YNA3"/>
<dbReference type="GO" id="GO:0005886">
    <property type="term" value="C:plasma membrane"/>
    <property type="evidence" value="ECO:0007669"/>
    <property type="project" value="UniProtKB-SubCell"/>
</dbReference>
<keyword evidence="6" id="KW-0547">Nucleotide-binding</keyword>
<keyword evidence="4" id="KW-0997">Cell inner membrane</keyword>
<dbReference type="InterPro" id="IPR017871">
    <property type="entry name" value="ABC_transporter-like_CS"/>
</dbReference>
<reference evidence="14 15" key="1">
    <citation type="submission" date="2019-09" db="EMBL/GenBank/DDBJ databases">
        <title>Actinomadura physcomitrii sp. nov., a novel actinomycete isolated from moss [Physcomitrium sphaericum (Ludw) Fuernr].</title>
        <authorList>
            <person name="Zhuang X."/>
            <person name="Liu C."/>
        </authorList>
    </citation>
    <scope>NUCLEOTIDE SEQUENCE [LARGE SCALE GENOMIC DNA]</scope>
    <source>
        <strain evidence="14 15">HMC1</strain>
    </source>
</reference>
<evidence type="ECO:0000256" key="11">
    <source>
        <dbReference type="SAM" id="Phobius"/>
    </source>
</evidence>
<proteinExistence type="inferred from homology"/>
<dbReference type="EMBL" id="WBMT01000030">
    <property type="protein sequence ID" value="KAB2340346.1"/>
    <property type="molecule type" value="Genomic_DNA"/>
</dbReference>
<dbReference type="Proteomes" id="UP000468735">
    <property type="component" value="Unassembled WGS sequence"/>
</dbReference>
<accession>A0A6H9YNA3</accession>
<feature type="transmembrane region" description="Helical" evidence="11">
    <location>
        <begin position="34"/>
        <end position="54"/>
    </location>
</feature>
<dbReference type="Gene3D" id="1.20.1560.10">
    <property type="entry name" value="ABC transporter type 1, transmembrane domain"/>
    <property type="match status" value="1"/>
</dbReference>
<gene>
    <name evidence="14" type="ORF">F8566_44960</name>
</gene>
<evidence type="ECO:0000259" key="12">
    <source>
        <dbReference type="PROSITE" id="PS50893"/>
    </source>
</evidence>
<comment type="caution">
    <text evidence="14">The sequence shown here is derived from an EMBL/GenBank/DDBJ whole genome shotgun (WGS) entry which is preliminary data.</text>
</comment>
<keyword evidence="3" id="KW-1003">Cell membrane</keyword>
<dbReference type="SUPFAM" id="SSF52540">
    <property type="entry name" value="P-loop containing nucleoside triphosphate hydrolases"/>
    <property type="match status" value="1"/>
</dbReference>
<keyword evidence="15" id="KW-1185">Reference proteome</keyword>
<dbReference type="SMART" id="SM00382">
    <property type="entry name" value="AAA"/>
    <property type="match status" value="1"/>
</dbReference>
<protein>
    <submittedName>
        <fullName evidence="14">ABC transporter ATP-binding protein</fullName>
    </submittedName>
</protein>
<comment type="subcellular location">
    <subcellularLocation>
        <location evidence="1">Cell inner membrane</location>
        <topology evidence="1">Multi-pass membrane protein</topology>
    </subcellularLocation>
</comment>
<feature type="transmembrane region" description="Helical" evidence="11">
    <location>
        <begin position="66"/>
        <end position="86"/>
    </location>
</feature>
<evidence type="ECO:0000256" key="5">
    <source>
        <dbReference type="ARBA" id="ARBA00022692"/>
    </source>
</evidence>
<dbReference type="InterPro" id="IPR027417">
    <property type="entry name" value="P-loop_NTPase"/>
</dbReference>
<dbReference type="InterPro" id="IPR011527">
    <property type="entry name" value="ABC1_TM_dom"/>
</dbReference>
<evidence type="ECO:0000256" key="9">
    <source>
        <dbReference type="ARBA" id="ARBA00023136"/>
    </source>
</evidence>
<evidence type="ECO:0000256" key="3">
    <source>
        <dbReference type="ARBA" id="ARBA00022475"/>
    </source>
</evidence>
<dbReference type="InterPro" id="IPR036640">
    <property type="entry name" value="ABC1_TM_sf"/>
</dbReference>
<keyword evidence="5 11" id="KW-0812">Transmembrane</keyword>
<dbReference type="Pfam" id="PF00664">
    <property type="entry name" value="ABC_membrane"/>
    <property type="match status" value="1"/>
</dbReference>
<keyword evidence="2" id="KW-0813">Transport</keyword>
<dbReference type="PANTHER" id="PTHR43394">
    <property type="entry name" value="ATP-DEPENDENT PERMEASE MDL1, MITOCHONDRIAL"/>
    <property type="match status" value="1"/>
</dbReference>
<dbReference type="Gene3D" id="3.40.50.300">
    <property type="entry name" value="P-loop containing nucleotide triphosphate hydrolases"/>
    <property type="match status" value="1"/>
</dbReference>
<evidence type="ECO:0000259" key="13">
    <source>
        <dbReference type="PROSITE" id="PS50929"/>
    </source>
</evidence>
<evidence type="ECO:0000256" key="2">
    <source>
        <dbReference type="ARBA" id="ARBA00022448"/>
    </source>
</evidence>
<dbReference type="FunFam" id="3.40.50.300:FF:000221">
    <property type="entry name" value="Multidrug ABC transporter ATP-binding protein"/>
    <property type="match status" value="1"/>
</dbReference>
<dbReference type="InterPro" id="IPR039421">
    <property type="entry name" value="Type_1_exporter"/>
</dbReference>
<dbReference type="Pfam" id="PF00005">
    <property type="entry name" value="ABC_tran"/>
    <property type="match status" value="1"/>
</dbReference>
<dbReference type="PROSITE" id="PS50929">
    <property type="entry name" value="ABC_TM1F"/>
    <property type="match status" value="1"/>
</dbReference>
<evidence type="ECO:0000256" key="8">
    <source>
        <dbReference type="ARBA" id="ARBA00022989"/>
    </source>
</evidence>